<dbReference type="NCBIfam" id="NF045517">
    <property type="entry name" value="halo_surf_dom"/>
    <property type="match status" value="1"/>
</dbReference>
<keyword evidence="2" id="KW-0472">Membrane</keyword>
<dbReference type="RefSeq" id="WP_256422752.1">
    <property type="nucleotide sequence ID" value="NZ_JANHDI010000014.1"/>
</dbReference>
<dbReference type="Pfam" id="PF18204">
    <property type="entry name" value="PGF-CTERM"/>
    <property type="match status" value="1"/>
</dbReference>
<keyword evidence="2" id="KW-0812">Transmembrane</keyword>
<keyword evidence="1" id="KW-0732">Signal</keyword>
<dbReference type="AlphaFoldDB" id="A0ABD6CNN5"/>
<keyword evidence="5" id="KW-1185">Reference proteome</keyword>
<evidence type="ECO:0000256" key="2">
    <source>
        <dbReference type="SAM" id="Phobius"/>
    </source>
</evidence>
<dbReference type="EMBL" id="JBHUDK010000008">
    <property type="protein sequence ID" value="MFD1599350.1"/>
    <property type="molecule type" value="Genomic_DNA"/>
</dbReference>
<comment type="caution">
    <text evidence="4">The sequence shown here is derived from an EMBL/GenBank/DDBJ whole genome shotgun (WGS) entry which is preliminary data.</text>
</comment>
<accession>A0ABD6CNN5</accession>
<feature type="domain" description="PGF-CTERM archaeal protein-sorting signal" evidence="3">
    <location>
        <begin position="158"/>
        <end position="181"/>
    </location>
</feature>
<proteinExistence type="predicted"/>
<sequence length="181" mass="18520">MTIGPSPPSARSDGTDSRIGSQVLSLRSFVTLGLAALLLLSAVGIPAAAQSGDDAFGLTTESVTSTESQTIRGTSTLDAGTELQIRVQSSGETAPEFLQSDSATVGPNGEWNATFDFTAIETHDTVKVSVVASEDQSAAFETPVRNDQATPTNSSASTPGFGVVVAVTALVGGAFLLQTRR</sequence>
<dbReference type="NCBIfam" id="TIGR04126">
    <property type="entry name" value="PGF_CTERM"/>
    <property type="match status" value="1"/>
</dbReference>
<name>A0ABD6CNN5_9EURY</name>
<organism evidence="4 5">
    <name type="scientific">Halobellus rarus</name>
    <dbReference type="NCBI Taxonomy" id="1126237"/>
    <lineage>
        <taxon>Archaea</taxon>
        <taxon>Methanobacteriati</taxon>
        <taxon>Methanobacteriota</taxon>
        <taxon>Stenosarchaea group</taxon>
        <taxon>Halobacteria</taxon>
        <taxon>Halobacteriales</taxon>
        <taxon>Haloferacaceae</taxon>
        <taxon>Halobellus</taxon>
    </lineage>
</organism>
<protein>
    <submittedName>
        <fullName evidence="4">BGTF surface domain-containing protein</fullName>
    </submittedName>
</protein>
<keyword evidence="2" id="KW-1133">Transmembrane helix</keyword>
<reference evidence="4 5" key="1">
    <citation type="journal article" date="2019" name="Int. J. Syst. Evol. Microbiol.">
        <title>The Global Catalogue of Microorganisms (GCM) 10K type strain sequencing project: providing services to taxonomists for standard genome sequencing and annotation.</title>
        <authorList>
            <consortium name="The Broad Institute Genomics Platform"/>
            <consortium name="The Broad Institute Genome Sequencing Center for Infectious Disease"/>
            <person name="Wu L."/>
            <person name="Ma J."/>
        </authorList>
    </citation>
    <scope>NUCLEOTIDE SEQUENCE [LARGE SCALE GENOMIC DNA]</scope>
    <source>
        <strain evidence="4 5">CGMCC 1.12121</strain>
    </source>
</reference>
<evidence type="ECO:0000313" key="5">
    <source>
        <dbReference type="Proteomes" id="UP001597085"/>
    </source>
</evidence>
<evidence type="ECO:0000256" key="1">
    <source>
        <dbReference type="ARBA" id="ARBA00022729"/>
    </source>
</evidence>
<evidence type="ECO:0000259" key="3">
    <source>
        <dbReference type="Pfam" id="PF18204"/>
    </source>
</evidence>
<dbReference type="Proteomes" id="UP001597085">
    <property type="component" value="Unassembled WGS sequence"/>
</dbReference>
<dbReference type="GO" id="GO:0030115">
    <property type="term" value="C:S-layer"/>
    <property type="evidence" value="ECO:0007669"/>
    <property type="project" value="UniProtKB-SubCell"/>
</dbReference>
<feature type="transmembrane region" description="Helical" evidence="2">
    <location>
        <begin position="160"/>
        <end position="177"/>
    </location>
</feature>
<evidence type="ECO:0000313" key="4">
    <source>
        <dbReference type="EMBL" id="MFD1599350.1"/>
    </source>
</evidence>
<feature type="transmembrane region" description="Helical" evidence="2">
    <location>
        <begin position="28"/>
        <end position="49"/>
    </location>
</feature>
<dbReference type="GO" id="GO:0005886">
    <property type="term" value="C:plasma membrane"/>
    <property type="evidence" value="ECO:0007669"/>
    <property type="project" value="UniProtKB-SubCell"/>
</dbReference>
<dbReference type="InterPro" id="IPR026371">
    <property type="entry name" value="PGF_CTERM"/>
</dbReference>
<gene>
    <name evidence="4" type="ORF">ACFSBX_10330</name>
</gene>